<dbReference type="InterPro" id="IPR036388">
    <property type="entry name" value="WH-like_DNA-bd_sf"/>
</dbReference>
<dbReference type="SUPFAM" id="SSF53850">
    <property type="entry name" value="Periplasmic binding protein-like II"/>
    <property type="match status" value="1"/>
</dbReference>
<evidence type="ECO:0000256" key="4">
    <source>
        <dbReference type="ARBA" id="ARBA00023163"/>
    </source>
</evidence>
<evidence type="ECO:0000313" key="6">
    <source>
        <dbReference type="EMBL" id="MET3691129.1"/>
    </source>
</evidence>
<comment type="caution">
    <text evidence="6">The sequence shown here is derived from an EMBL/GenBank/DDBJ whole genome shotgun (WGS) entry which is preliminary data.</text>
</comment>
<organism evidence="6 7">
    <name type="scientific">Methylobacterium goesingense</name>
    <dbReference type="NCBI Taxonomy" id="243690"/>
    <lineage>
        <taxon>Bacteria</taxon>
        <taxon>Pseudomonadati</taxon>
        <taxon>Pseudomonadota</taxon>
        <taxon>Alphaproteobacteria</taxon>
        <taxon>Hyphomicrobiales</taxon>
        <taxon>Methylobacteriaceae</taxon>
        <taxon>Methylobacterium</taxon>
    </lineage>
</organism>
<dbReference type="PROSITE" id="PS50931">
    <property type="entry name" value="HTH_LYSR"/>
    <property type="match status" value="1"/>
</dbReference>
<dbReference type="InterPro" id="IPR000847">
    <property type="entry name" value="LysR_HTH_N"/>
</dbReference>
<dbReference type="GO" id="GO:0003677">
    <property type="term" value="F:DNA binding"/>
    <property type="evidence" value="ECO:0007669"/>
    <property type="project" value="UniProtKB-KW"/>
</dbReference>
<dbReference type="Pfam" id="PF03466">
    <property type="entry name" value="LysR_substrate"/>
    <property type="match status" value="1"/>
</dbReference>
<dbReference type="PANTHER" id="PTHR30537">
    <property type="entry name" value="HTH-TYPE TRANSCRIPTIONAL REGULATOR"/>
    <property type="match status" value="1"/>
</dbReference>
<dbReference type="EMBL" id="JBEPMM010000001">
    <property type="protein sequence ID" value="MET3691129.1"/>
    <property type="molecule type" value="Genomic_DNA"/>
</dbReference>
<name>A0ABV2KZZ2_9HYPH</name>
<keyword evidence="7" id="KW-1185">Reference proteome</keyword>
<evidence type="ECO:0000256" key="3">
    <source>
        <dbReference type="ARBA" id="ARBA00023125"/>
    </source>
</evidence>
<evidence type="ECO:0000256" key="2">
    <source>
        <dbReference type="ARBA" id="ARBA00023015"/>
    </source>
</evidence>
<dbReference type="RefSeq" id="WP_238278227.1">
    <property type="nucleotide sequence ID" value="NZ_BPQL01000030.1"/>
</dbReference>
<comment type="similarity">
    <text evidence="1">Belongs to the LysR transcriptional regulatory family.</text>
</comment>
<accession>A0ABV2KZZ2</accession>
<dbReference type="InterPro" id="IPR036390">
    <property type="entry name" value="WH_DNA-bd_sf"/>
</dbReference>
<reference evidence="6 7" key="1">
    <citation type="submission" date="2024-06" db="EMBL/GenBank/DDBJ databases">
        <title>Genomic Encyclopedia of Type Strains, Phase IV (KMG-IV): sequencing the most valuable type-strain genomes for metagenomic binning, comparative biology and taxonomic classification.</title>
        <authorList>
            <person name="Goeker M."/>
        </authorList>
    </citation>
    <scope>NUCLEOTIDE SEQUENCE [LARGE SCALE GENOMIC DNA]</scope>
    <source>
        <strain evidence="6 7">DSM 21331</strain>
    </source>
</reference>
<dbReference type="Proteomes" id="UP001549145">
    <property type="component" value="Unassembled WGS sequence"/>
</dbReference>
<dbReference type="InterPro" id="IPR005119">
    <property type="entry name" value="LysR_subst-bd"/>
</dbReference>
<evidence type="ECO:0000313" key="7">
    <source>
        <dbReference type="Proteomes" id="UP001549145"/>
    </source>
</evidence>
<proteinExistence type="inferred from homology"/>
<keyword evidence="4" id="KW-0804">Transcription</keyword>
<dbReference type="PANTHER" id="PTHR30537:SF3">
    <property type="entry name" value="TRANSCRIPTIONAL REGULATORY PROTEIN"/>
    <property type="match status" value="1"/>
</dbReference>
<dbReference type="InterPro" id="IPR058163">
    <property type="entry name" value="LysR-type_TF_proteobact-type"/>
</dbReference>
<evidence type="ECO:0000259" key="5">
    <source>
        <dbReference type="PROSITE" id="PS50931"/>
    </source>
</evidence>
<feature type="domain" description="HTH lysR-type" evidence="5">
    <location>
        <begin position="4"/>
        <end position="61"/>
    </location>
</feature>
<dbReference type="Gene3D" id="3.40.190.290">
    <property type="match status" value="1"/>
</dbReference>
<protein>
    <submittedName>
        <fullName evidence="6">DNA-binding transcriptional LysR family regulator</fullName>
    </submittedName>
</protein>
<gene>
    <name evidence="6" type="ORF">ABID43_000648</name>
</gene>
<keyword evidence="2" id="KW-0805">Transcription regulation</keyword>
<keyword evidence="3 6" id="KW-0238">DNA-binding</keyword>
<evidence type="ECO:0000256" key="1">
    <source>
        <dbReference type="ARBA" id="ARBA00009437"/>
    </source>
</evidence>
<sequence>MDEPDWHLWRAFLGVVRAGSLSGAARDLHLTQPTLGRQIAALERSLGLTLFTRATDGLRPTDRALDLVPQAEAMAAAAAALLRRASGDADTMRGRIRLTASTFLGGAVLPDLLTAFHTAHPGVDLELSLSDRTEDLLRRDADLAVRNVAPTQGALVARRIGAAPVRFYAHRAYAARRGLPASVAELGRHSLIGRAVHAARVRPTLGHDLTFAFSCDDDLGLLAALRAGLGIGYCQDGLARRDRDLVPVLPEIVLAEIGIWLVMHEDLRSTRRIRALFGHLAEGLAGYLGEELPA</sequence>
<dbReference type="Pfam" id="PF00126">
    <property type="entry name" value="HTH_1"/>
    <property type="match status" value="1"/>
</dbReference>
<dbReference type="PRINTS" id="PR00039">
    <property type="entry name" value="HTHLYSR"/>
</dbReference>
<dbReference type="Gene3D" id="1.10.10.10">
    <property type="entry name" value="Winged helix-like DNA-binding domain superfamily/Winged helix DNA-binding domain"/>
    <property type="match status" value="1"/>
</dbReference>
<dbReference type="SUPFAM" id="SSF46785">
    <property type="entry name" value="Winged helix' DNA-binding domain"/>
    <property type="match status" value="1"/>
</dbReference>